<evidence type="ECO:0000256" key="1">
    <source>
        <dbReference type="ARBA" id="ARBA00022529"/>
    </source>
</evidence>
<dbReference type="Pfam" id="PF05257">
    <property type="entry name" value="CHAP"/>
    <property type="match status" value="1"/>
</dbReference>
<evidence type="ECO:0000259" key="2">
    <source>
        <dbReference type="Pfam" id="PF05257"/>
    </source>
</evidence>
<dbReference type="InterPro" id="IPR007921">
    <property type="entry name" value="CHAP_dom"/>
</dbReference>
<organism evidence="3">
    <name type="scientific">uncultured Caudovirales phage</name>
    <dbReference type="NCBI Taxonomy" id="2100421"/>
    <lineage>
        <taxon>Viruses</taxon>
        <taxon>Duplodnaviria</taxon>
        <taxon>Heunggongvirae</taxon>
        <taxon>Uroviricota</taxon>
        <taxon>Caudoviricetes</taxon>
        <taxon>Peduoviridae</taxon>
        <taxon>Maltschvirus</taxon>
        <taxon>Maltschvirus maltsch</taxon>
    </lineage>
</organism>
<gene>
    <name evidence="3" type="ORF">UFOVP1215_18</name>
</gene>
<protein>
    <submittedName>
        <fullName evidence="3">TIGR02594, TIGR02594 family protein</fullName>
    </submittedName>
</protein>
<dbReference type="GO" id="GO:0001897">
    <property type="term" value="P:symbiont-mediated cytolysis of host cell"/>
    <property type="evidence" value="ECO:0007669"/>
    <property type="project" value="UniProtKB-ARBA"/>
</dbReference>
<dbReference type="EMBL" id="LR797170">
    <property type="protein sequence ID" value="CAB4191319.1"/>
    <property type="molecule type" value="Genomic_DNA"/>
</dbReference>
<dbReference type="InterPro" id="IPR038765">
    <property type="entry name" value="Papain-like_cys_pep_sf"/>
</dbReference>
<accession>A0A6J5R351</accession>
<dbReference type="SUPFAM" id="SSF54001">
    <property type="entry name" value="Cysteine proteinases"/>
    <property type="match status" value="1"/>
</dbReference>
<sequence length="192" mass="20922">MKLLVAGFATIRIMMSSFPNNTAQRLIEVALAEVGYIEQGENLTKYGKFTGADGLPWCGSFVMWCANEAGVKVPNVVSTLAGSKSYKVKGNWHETPKRGDLAFFDFPDDKVFRISHIGIVIKADKDGDGWITTIEGNTSGSGDQRNGGMVMIKQRQYTTGGSIVGFGRPNFAPSELDFPLIPPKVAKVKEKK</sequence>
<dbReference type="Gene3D" id="3.90.1720.10">
    <property type="entry name" value="endopeptidase domain like (from Nostoc punctiforme)"/>
    <property type="match status" value="1"/>
</dbReference>
<proteinExistence type="predicted"/>
<keyword evidence="1" id="KW-0929">Antimicrobial</keyword>
<reference evidence="3" key="1">
    <citation type="submission" date="2020-05" db="EMBL/GenBank/DDBJ databases">
        <authorList>
            <person name="Chiriac C."/>
            <person name="Salcher M."/>
            <person name="Ghai R."/>
            <person name="Kavagutti S V."/>
        </authorList>
    </citation>
    <scope>NUCLEOTIDE SEQUENCE</scope>
</reference>
<feature type="domain" description="Peptidase C51" evidence="2">
    <location>
        <begin position="52"/>
        <end position="137"/>
    </location>
</feature>
<name>A0A6J5R351_9CAUD</name>
<evidence type="ECO:0000313" key="3">
    <source>
        <dbReference type="EMBL" id="CAB4191319.1"/>
    </source>
</evidence>